<comment type="caution">
    <text evidence="1">The sequence shown here is derived from an EMBL/GenBank/DDBJ whole genome shotgun (WGS) entry which is preliminary data.</text>
</comment>
<evidence type="ECO:0000313" key="2">
    <source>
        <dbReference type="Proteomes" id="UP000054869"/>
    </source>
</evidence>
<protein>
    <submittedName>
        <fullName evidence="1">Thiamine biosynthesis protein ThiS</fullName>
    </submittedName>
</protein>
<dbReference type="OrthoDB" id="9800283at2"/>
<dbReference type="STRING" id="45067.Llan_1587"/>
<keyword evidence="2" id="KW-1185">Reference proteome</keyword>
<dbReference type="PANTHER" id="PTHR34472:SF1">
    <property type="entry name" value="SULFUR CARRIER PROTEIN THIS"/>
    <property type="match status" value="1"/>
</dbReference>
<dbReference type="RefSeq" id="WP_028373803.1">
    <property type="nucleotide sequence ID" value="NZ_CAAAJD010000028.1"/>
</dbReference>
<proteinExistence type="predicted"/>
<reference evidence="1 2" key="1">
    <citation type="submission" date="2015-11" db="EMBL/GenBank/DDBJ databases">
        <title>Genomic analysis of 38 Legionella species identifies large and diverse effector repertoires.</title>
        <authorList>
            <person name="Burstein D."/>
            <person name="Amaro F."/>
            <person name="Zusman T."/>
            <person name="Lifshitz Z."/>
            <person name="Cohen O."/>
            <person name="Gilbert J.A."/>
            <person name="Pupko T."/>
            <person name="Shuman H.A."/>
            <person name="Segal G."/>
        </authorList>
    </citation>
    <scope>NUCLEOTIDE SEQUENCE [LARGE SCALE GENOMIC DNA]</scope>
    <source>
        <strain evidence="1 2">ATCC 49751</strain>
    </source>
</reference>
<dbReference type="InterPro" id="IPR003749">
    <property type="entry name" value="ThiS/MoaD-like"/>
</dbReference>
<dbReference type="InterPro" id="IPR016155">
    <property type="entry name" value="Mopterin_synth/thiamin_S_b"/>
</dbReference>
<dbReference type="InterPro" id="IPR012675">
    <property type="entry name" value="Beta-grasp_dom_sf"/>
</dbReference>
<dbReference type="PANTHER" id="PTHR34472">
    <property type="entry name" value="SULFUR CARRIER PROTEIN THIS"/>
    <property type="match status" value="1"/>
</dbReference>
<accession>A0A0W0VMQ1</accession>
<dbReference type="NCBIfam" id="TIGR01683">
    <property type="entry name" value="thiS"/>
    <property type="match status" value="1"/>
</dbReference>
<gene>
    <name evidence="1" type="primary">thiS</name>
    <name evidence="1" type="ORF">Llan_1587</name>
</gene>
<dbReference type="InterPro" id="IPR010035">
    <property type="entry name" value="Thi_S"/>
</dbReference>
<evidence type="ECO:0000313" key="1">
    <source>
        <dbReference type="EMBL" id="KTD21424.1"/>
    </source>
</evidence>
<dbReference type="AlphaFoldDB" id="A0A0W0VMQ1"/>
<dbReference type="Pfam" id="PF02597">
    <property type="entry name" value="ThiS"/>
    <property type="match status" value="1"/>
</dbReference>
<dbReference type="Proteomes" id="UP000054869">
    <property type="component" value="Unassembled WGS sequence"/>
</dbReference>
<dbReference type="CDD" id="cd00565">
    <property type="entry name" value="Ubl_ThiS"/>
    <property type="match status" value="1"/>
</dbReference>
<dbReference type="Gene3D" id="3.10.20.30">
    <property type="match status" value="1"/>
</dbReference>
<dbReference type="PATRIC" id="fig|45067.4.peg.1664"/>
<dbReference type="SUPFAM" id="SSF54285">
    <property type="entry name" value="MoaD/ThiS"/>
    <property type="match status" value="1"/>
</dbReference>
<organism evidence="1 2">
    <name type="scientific">Legionella lansingensis</name>
    <dbReference type="NCBI Taxonomy" id="45067"/>
    <lineage>
        <taxon>Bacteria</taxon>
        <taxon>Pseudomonadati</taxon>
        <taxon>Pseudomonadota</taxon>
        <taxon>Gammaproteobacteria</taxon>
        <taxon>Legionellales</taxon>
        <taxon>Legionellaceae</taxon>
        <taxon>Legionella</taxon>
    </lineage>
</organism>
<name>A0A0W0VMQ1_9GAMM</name>
<dbReference type="EMBL" id="LNYI01000032">
    <property type="protein sequence ID" value="KTD21424.1"/>
    <property type="molecule type" value="Genomic_DNA"/>
</dbReference>
<dbReference type="eggNOG" id="COG2104">
    <property type="taxonomic scope" value="Bacteria"/>
</dbReference>
<sequence length="67" mass="7628">MMTIYLNNERMSITKAMSLQELLFQYNQVDKPVAIAVNNCVIPRAKFIQTKIKDGDRIDLIVPMQGG</sequence>